<keyword evidence="6" id="KW-1185">Reference proteome</keyword>
<comment type="similarity">
    <text evidence="1">Belongs to the proteasome inhibitor PI31 family.</text>
</comment>
<dbReference type="PANTHER" id="PTHR13266:SF1">
    <property type="entry name" value="PROTEASOME INHIBITOR PI31 SUBUNIT"/>
    <property type="match status" value="1"/>
</dbReference>
<proteinExistence type="inferred from homology"/>
<dbReference type="GO" id="GO:0004866">
    <property type="term" value="F:endopeptidase inhibitor activity"/>
    <property type="evidence" value="ECO:0007669"/>
    <property type="project" value="InterPro"/>
</dbReference>
<dbReference type="AlphaFoldDB" id="A0A200R4U9"/>
<dbReference type="InterPro" id="IPR021625">
    <property type="entry name" value="PI31_Prot_N"/>
</dbReference>
<protein>
    <submittedName>
        <fullName evidence="5">Fbxo7/PI31 domain</fullName>
    </submittedName>
</protein>
<accession>A0A200R4U9</accession>
<reference evidence="5 6" key="1">
    <citation type="journal article" date="2017" name="Mol. Plant">
        <title>The Genome of Medicinal Plant Macleaya cordata Provides New Insights into Benzylisoquinoline Alkaloids Metabolism.</title>
        <authorList>
            <person name="Liu X."/>
            <person name="Liu Y."/>
            <person name="Huang P."/>
            <person name="Ma Y."/>
            <person name="Qing Z."/>
            <person name="Tang Q."/>
            <person name="Cao H."/>
            <person name="Cheng P."/>
            <person name="Zheng Y."/>
            <person name="Yuan Z."/>
            <person name="Zhou Y."/>
            <person name="Liu J."/>
            <person name="Tang Z."/>
            <person name="Zhuo Y."/>
            <person name="Zhang Y."/>
            <person name="Yu L."/>
            <person name="Huang J."/>
            <person name="Yang P."/>
            <person name="Peng Q."/>
            <person name="Zhang J."/>
            <person name="Jiang W."/>
            <person name="Zhang Z."/>
            <person name="Lin K."/>
            <person name="Ro D.K."/>
            <person name="Chen X."/>
            <person name="Xiong X."/>
            <person name="Shang Y."/>
            <person name="Huang S."/>
            <person name="Zeng J."/>
        </authorList>
    </citation>
    <scope>NUCLEOTIDE SEQUENCE [LARGE SCALE GENOMIC DNA]</scope>
    <source>
        <strain evidence="6">cv. BLH2017</strain>
        <tissue evidence="5">Root</tissue>
    </source>
</reference>
<sequence>MASEEAVMAVIRASRPTFRNPHDKVAFAVHAVFLASGYSLTATGPPAFSDTVLSSPPSGEVGIDGWNQTEDCYGFVYSKNDQDSKNTVLVKCLVMGDHLVIDAISSKTQDKEPISVQINVKDYDGANGSTNFADQYKNFAKLVTTLNSGIVSKMGDSPGTGSSSSTAPPRSERSERSEHNLDEPQNREPLGPRFVFPPIVPGVHDDRLPGPGAGMYPRVGPDIGGPMLIGPNDPRWFRPGGDHPGIPDSIGVPPGARFDPYGPPGVPGFEPNRFARNPRRPPGTHPDLEPFGNPDFI</sequence>
<dbReference type="EMBL" id="MVGT01000437">
    <property type="protein sequence ID" value="OVA17754.1"/>
    <property type="molecule type" value="Genomic_DNA"/>
</dbReference>
<dbReference type="OrthoDB" id="68090at2759"/>
<dbReference type="PANTHER" id="PTHR13266">
    <property type="entry name" value="PROTEASOME INHIBITOR"/>
    <property type="match status" value="1"/>
</dbReference>
<comment type="caution">
    <text evidence="5">The sequence shown here is derived from an EMBL/GenBank/DDBJ whole genome shotgun (WGS) entry which is preliminary data.</text>
</comment>
<dbReference type="InterPro" id="IPR045128">
    <property type="entry name" value="PI31-like"/>
</dbReference>
<keyword evidence="2" id="KW-0647">Proteasome</keyword>
<evidence type="ECO:0000256" key="1">
    <source>
        <dbReference type="ARBA" id="ARBA00006405"/>
    </source>
</evidence>
<dbReference type="GO" id="GO:0043161">
    <property type="term" value="P:proteasome-mediated ubiquitin-dependent protein catabolic process"/>
    <property type="evidence" value="ECO:0007669"/>
    <property type="project" value="InterPro"/>
</dbReference>
<organism evidence="5 6">
    <name type="scientific">Macleaya cordata</name>
    <name type="common">Five-seeded plume-poppy</name>
    <name type="synonym">Bocconia cordata</name>
    <dbReference type="NCBI Taxonomy" id="56857"/>
    <lineage>
        <taxon>Eukaryota</taxon>
        <taxon>Viridiplantae</taxon>
        <taxon>Streptophyta</taxon>
        <taxon>Embryophyta</taxon>
        <taxon>Tracheophyta</taxon>
        <taxon>Spermatophyta</taxon>
        <taxon>Magnoliopsida</taxon>
        <taxon>Ranunculales</taxon>
        <taxon>Papaveraceae</taxon>
        <taxon>Papaveroideae</taxon>
        <taxon>Macleaya</taxon>
    </lineage>
</organism>
<evidence type="ECO:0000259" key="4">
    <source>
        <dbReference type="Pfam" id="PF11566"/>
    </source>
</evidence>
<dbReference type="GO" id="GO:0070628">
    <property type="term" value="F:proteasome binding"/>
    <property type="evidence" value="ECO:0007669"/>
    <property type="project" value="InterPro"/>
</dbReference>
<dbReference type="FunCoup" id="A0A200R4U9">
    <property type="interactions" value="3039"/>
</dbReference>
<dbReference type="Gene3D" id="3.40.1000.30">
    <property type="match status" value="1"/>
</dbReference>
<dbReference type="Pfam" id="PF11566">
    <property type="entry name" value="PI31_Prot_N"/>
    <property type="match status" value="1"/>
</dbReference>
<feature type="compositionally biased region" description="Basic and acidic residues" evidence="3">
    <location>
        <begin position="170"/>
        <end position="186"/>
    </location>
</feature>
<dbReference type="InParanoid" id="A0A200R4U9"/>
<evidence type="ECO:0000256" key="2">
    <source>
        <dbReference type="ARBA" id="ARBA00022942"/>
    </source>
</evidence>
<feature type="domain" description="PI31 proteasome regulator N-terminal" evidence="4">
    <location>
        <begin position="15"/>
        <end position="155"/>
    </location>
</feature>
<dbReference type="Proteomes" id="UP000195402">
    <property type="component" value="Unassembled WGS sequence"/>
</dbReference>
<dbReference type="OMA" id="PFGFPDI"/>
<evidence type="ECO:0000256" key="3">
    <source>
        <dbReference type="SAM" id="MobiDB-lite"/>
    </source>
</evidence>
<feature type="region of interest" description="Disordered" evidence="3">
    <location>
        <begin position="152"/>
        <end position="193"/>
    </location>
</feature>
<evidence type="ECO:0000313" key="6">
    <source>
        <dbReference type="Proteomes" id="UP000195402"/>
    </source>
</evidence>
<feature type="region of interest" description="Disordered" evidence="3">
    <location>
        <begin position="245"/>
        <end position="297"/>
    </location>
</feature>
<gene>
    <name evidence="5" type="ORF">BVC80_1835g132</name>
</gene>
<name>A0A200R4U9_MACCD</name>
<dbReference type="GO" id="GO:0000502">
    <property type="term" value="C:proteasome complex"/>
    <property type="evidence" value="ECO:0007669"/>
    <property type="project" value="UniProtKB-KW"/>
</dbReference>
<dbReference type="STRING" id="56857.A0A200R4U9"/>
<evidence type="ECO:0000313" key="5">
    <source>
        <dbReference type="EMBL" id="OVA17754.1"/>
    </source>
</evidence>
<feature type="compositionally biased region" description="Low complexity" evidence="3">
    <location>
        <begin position="157"/>
        <end position="169"/>
    </location>
</feature>